<feature type="region of interest" description="Disordered" evidence="5">
    <location>
        <begin position="178"/>
        <end position="210"/>
    </location>
</feature>
<dbReference type="InterPro" id="IPR007627">
    <property type="entry name" value="RNA_pol_sigma70_r2"/>
</dbReference>
<dbReference type="CDD" id="cd06171">
    <property type="entry name" value="Sigma70_r4"/>
    <property type="match status" value="1"/>
</dbReference>
<keyword evidence="4" id="KW-0804">Transcription</keyword>
<dbReference type="InterPro" id="IPR036388">
    <property type="entry name" value="WH-like_DNA-bd_sf"/>
</dbReference>
<feature type="domain" description="RNA polymerase sigma factor 70 region 4 type 2" evidence="7">
    <location>
        <begin position="121"/>
        <end position="173"/>
    </location>
</feature>
<dbReference type="Pfam" id="PF08281">
    <property type="entry name" value="Sigma70_r4_2"/>
    <property type="match status" value="1"/>
</dbReference>
<dbReference type="Proteomes" id="UP001592582">
    <property type="component" value="Unassembled WGS sequence"/>
</dbReference>
<reference evidence="10 11" key="1">
    <citation type="submission" date="2024-09" db="EMBL/GenBank/DDBJ databases">
        <authorList>
            <person name="Lee S.D."/>
        </authorList>
    </citation>
    <scope>NUCLEOTIDE SEQUENCE [LARGE SCALE GENOMIC DNA]</scope>
    <source>
        <strain evidence="8 11">N1-1</strain>
        <strain evidence="9 10">N1-3</strain>
    </source>
</reference>
<evidence type="ECO:0000313" key="11">
    <source>
        <dbReference type="Proteomes" id="UP001592582"/>
    </source>
</evidence>
<feature type="compositionally biased region" description="Basic and acidic residues" evidence="5">
    <location>
        <begin position="178"/>
        <end position="187"/>
    </location>
</feature>
<dbReference type="NCBIfam" id="TIGR02937">
    <property type="entry name" value="sigma70-ECF"/>
    <property type="match status" value="1"/>
</dbReference>
<evidence type="ECO:0000256" key="5">
    <source>
        <dbReference type="SAM" id="MobiDB-lite"/>
    </source>
</evidence>
<evidence type="ECO:0000256" key="3">
    <source>
        <dbReference type="ARBA" id="ARBA00023082"/>
    </source>
</evidence>
<dbReference type="InterPro" id="IPR013325">
    <property type="entry name" value="RNA_pol_sigma_r2"/>
</dbReference>
<evidence type="ECO:0000313" key="8">
    <source>
        <dbReference type="EMBL" id="MFC1410303.1"/>
    </source>
</evidence>
<feature type="domain" description="RNA polymerase sigma-70 region 2" evidence="6">
    <location>
        <begin position="20"/>
        <end position="88"/>
    </location>
</feature>
<dbReference type="EMBL" id="JBHEZY010000003">
    <property type="protein sequence ID" value="MFC1431310.1"/>
    <property type="molecule type" value="Genomic_DNA"/>
</dbReference>
<evidence type="ECO:0000256" key="4">
    <source>
        <dbReference type="ARBA" id="ARBA00023163"/>
    </source>
</evidence>
<feature type="compositionally biased region" description="Basic and acidic residues" evidence="5">
    <location>
        <begin position="194"/>
        <end position="210"/>
    </location>
</feature>
<dbReference type="PANTHER" id="PTHR43133:SF25">
    <property type="entry name" value="RNA POLYMERASE SIGMA FACTOR RFAY-RELATED"/>
    <property type="match status" value="1"/>
</dbReference>
<evidence type="ECO:0000313" key="10">
    <source>
        <dbReference type="Proteomes" id="UP001592530"/>
    </source>
</evidence>
<dbReference type="Proteomes" id="UP001592530">
    <property type="component" value="Unassembled WGS sequence"/>
</dbReference>
<name>A0ABV6V9F2_9ACTN</name>
<comment type="caution">
    <text evidence="8">The sequence shown here is derived from an EMBL/GenBank/DDBJ whole genome shotgun (WGS) entry which is preliminary data.</text>
</comment>
<dbReference type="InterPro" id="IPR039425">
    <property type="entry name" value="RNA_pol_sigma-70-like"/>
</dbReference>
<keyword evidence="11" id="KW-1185">Reference proteome</keyword>
<dbReference type="InterPro" id="IPR013249">
    <property type="entry name" value="RNA_pol_sigma70_r4_t2"/>
</dbReference>
<evidence type="ECO:0000256" key="2">
    <source>
        <dbReference type="ARBA" id="ARBA00023015"/>
    </source>
</evidence>
<evidence type="ECO:0000259" key="7">
    <source>
        <dbReference type="Pfam" id="PF08281"/>
    </source>
</evidence>
<dbReference type="PANTHER" id="PTHR43133">
    <property type="entry name" value="RNA POLYMERASE ECF-TYPE SIGMA FACTO"/>
    <property type="match status" value="1"/>
</dbReference>
<evidence type="ECO:0000259" key="6">
    <source>
        <dbReference type="Pfam" id="PF04542"/>
    </source>
</evidence>
<dbReference type="SUPFAM" id="SSF88659">
    <property type="entry name" value="Sigma3 and sigma4 domains of RNA polymerase sigma factors"/>
    <property type="match status" value="1"/>
</dbReference>
<organism evidence="8 11">
    <name type="scientific">Streptacidiphilus alkalitolerans</name>
    <dbReference type="NCBI Taxonomy" id="3342712"/>
    <lineage>
        <taxon>Bacteria</taxon>
        <taxon>Bacillati</taxon>
        <taxon>Actinomycetota</taxon>
        <taxon>Actinomycetes</taxon>
        <taxon>Kitasatosporales</taxon>
        <taxon>Streptomycetaceae</taxon>
        <taxon>Streptacidiphilus</taxon>
    </lineage>
</organism>
<keyword evidence="3" id="KW-0731">Sigma factor</keyword>
<dbReference type="Gene3D" id="1.10.10.10">
    <property type="entry name" value="Winged helix-like DNA-binding domain superfamily/Winged helix DNA-binding domain"/>
    <property type="match status" value="1"/>
</dbReference>
<dbReference type="EMBL" id="JBHEZX010000005">
    <property type="protein sequence ID" value="MFC1410303.1"/>
    <property type="molecule type" value="Genomic_DNA"/>
</dbReference>
<keyword evidence="2" id="KW-0805">Transcription regulation</keyword>
<gene>
    <name evidence="9" type="ORF">ACEZDB_11695</name>
    <name evidence="8" type="ORF">ACEZDG_13605</name>
</gene>
<dbReference type="RefSeq" id="WP_380508539.1">
    <property type="nucleotide sequence ID" value="NZ_JBHEZX010000005.1"/>
</dbReference>
<accession>A0ABV6V9F2</accession>
<dbReference type="SUPFAM" id="SSF88946">
    <property type="entry name" value="Sigma2 domain of RNA polymerase sigma factors"/>
    <property type="match status" value="1"/>
</dbReference>
<dbReference type="InterPro" id="IPR013324">
    <property type="entry name" value="RNA_pol_sigma_r3/r4-like"/>
</dbReference>
<evidence type="ECO:0000313" key="9">
    <source>
        <dbReference type="EMBL" id="MFC1431310.1"/>
    </source>
</evidence>
<dbReference type="Gene3D" id="1.10.1740.10">
    <property type="match status" value="1"/>
</dbReference>
<proteinExistence type="inferred from homology"/>
<dbReference type="InterPro" id="IPR014284">
    <property type="entry name" value="RNA_pol_sigma-70_dom"/>
</dbReference>
<evidence type="ECO:0000256" key="1">
    <source>
        <dbReference type="ARBA" id="ARBA00010641"/>
    </source>
</evidence>
<protein>
    <submittedName>
        <fullName evidence="8">RNA polymerase sigma factor</fullName>
    </submittedName>
</protein>
<comment type="similarity">
    <text evidence="1">Belongs to the sigma-70 factor family. ECF subfamily.</text>
</comment>
<dbReference type="Pfam" id="PF04542">
    <property type="entry name" value="Sigma70_r2"/>
    <property type="match status" value="1"/>
</dbReference>
<sequence>MDTTLRSRVRSGDPDAFGELFDAYHHAVYNHAFRLTGDWSAAEDVMALTFLEAWRLRARVDPDGGSLRPWLLGVATNTARNTNRTARRHRAVLGRMPRGETTVPDFAEDSAGRVDDAVRLAAIQRSLRGLRRQEREVLALCVWSGLGYAEAAEALGLPVGTVRSRLSRARAKLRRLTEETLRRDREPAAAPRQVEGDRAPAVRSTQEAHR</sequence>